<dbReference type="PANTHER" id="PTHR44757">
    <property type="entry name" value="DIGUANYLATE CYCLASE DGCP"/>
    <property type="match status" value="1"/>
</dbReference>
<evidence type="ECO:0000313" key="3">
    <source>
        <dbReference type="Proteomes" id="UP000008084"/>
    </source>
</evidence>
<dbReference type="SMART" id="SM00052">
    <property type="entry name" value="EAL"/>
    <property type="match status" value="1"/>
</dbReference>
<proteinExistence type="predicted"/>
<gene>
    <name evidence="2" type="ordered locus">Y11_43351</name>
</gene>
<dbReference type="InterPro" id="IPR052155">
    <property type="entry name" value="Biofilm_reg_signaling"/>
</dbReference>
<dbReference type="HOGENOM" id="CLU_1255564_0_0_6"/>
<dbReference type="SUPFAM" id="SSF141868">
    <property type="entry name" value="EAL domain-like"/>
    <property type="match status" value="1"/>
</dbReference>
<organism evidence="2 3">
    <name type="scientific">Yersinia enterocolitica subsp. palearctica serotype O:3 (strain DSM 13030 / CIP 106945 / Y11)</name>
    <dbReference type="NCBI Taxonomy" id="930944"/>
    <lineage>
        <taxon>Bacteria</taxon>
        <taxon>Pseudomonadati</taxon>
        <taxon>Pseudomonadota</taxon>
        <taxon>Gammaproteobacteria</taxon>
        <taxon>Enterobacterales</taxon>
        <taxon>Yersiniaceae</taxon>
        <taxon>Yersinia</taxon>
    </lineage>
</organism>
<dbReference type="EMBL" id="FR729477">
    <property type="protein sequence ID" value="CBY28195.1"/>
    <property type="molecule type" value="Genomic_DNA"/>
</dbReference>
<sequence>MKELLITQPDFMETFSCVGTDCREHCCKGQSVTLDRNRYQKYIKSPYADIKRIAINQISVTELALLKEDFRQSLLTLVQQTLLPPQSLYWMIDESTLLQYPFAIGSFLAKLQQLGCKLIVKEFGHNLNDFELLAEHHIDYLKFNSELVAHIHLNQMDEVLISIINGTAQRANIATLAGPVELPPTLSKLIDIGVDLADGTMIGRTEPLSEVLNSGYFAIK</sequence>
<feature type="domain" description="EAL" evidence="1">
    <location>
        <begin position="1"/>
        <end position="219"/>
    </location>
</feature>
<protein>
    <recommendedName>
        <fullName evidence="1">EAL domain-containing protein</fullName>
    </recommendedName>
</protein>
<dbReference type="Proteomes" id="UP000008084">
    <property type="component" value="Chromosome"/>
</dbReference>
<dbReference type="InterPro" id="IPR035919">
    <property type="entry name" value="EAL_sf"/>
</dbReference>
<dbReference type="Pfam" id="PF00563">
    <property type="entry name" value="EAL"/>
    <property type="match status" value="1"/>
</dbReference>
<evidence type="ECO:0000259" key="1">
    <source>
        <dbReference type="PROSITE" id="PS50883"/>
    </source>
</evidence>
<dbReference type="PATRIC" id="fig|930944.6.peg.4312"/>
<dbReference type="Gene3D" id="3.20.20.450">
    <property type="entry name" value="EAL domain"/>
    <property type="match status" value="1"/>
</dbReference>
<dbReference type="InterPro" id="IPR001633">
    <property type="entry name" value="EAL_dom"/>
</dbReference>
<dbReference type="GeneID" id="31412227"/>
<dbReference type="RefSeq" id="WP_005162169.1">
    <property type="nucleotide sequence ID" value="NC_017564.1"/>
</dbReference>
<accession>A0A0H3NUC6</accession>
<evidence type="ECO:0000313" key="2">
    <source>
        <dbReference type="EMBL" id="CBY28195.1"/>
    </source>
</evidence>
<reference evidence="2 3" key="1">
    <citation type="journal article" date="2011" name="J. Bacteriol.">
        <title>Complete genome sequence of Yersinia enterocolitica subsp. palearctica serogroup O:3.</title>
        <authorList>
            <person name="Batzilla J."/>
            <person name="Hoper D."/>
            <person name="Antonenka U."/>
            <person name="Heesemann J."/>
            <person name="Rakin A."/>
        </authorList>
    </citation>
    <scope>NUCLEOTIDE SEQUENCE [LARGE SCALE GENOMIC DNA]</scope>
    <source>
        <strain evidence="3">DSM 13030 / CIP 106945 / Y11</strain>
    </source>
</reference>
<dbReference type="AlphaFoldDB" id="A0A0H3NUC6"/>
<dbReference type="PROSITE" id="PS50883">
    <property type="entry name" value="EAL"/>
    <property type="match status" value="1"/>
</dbReference>
<dbReference type="KEGG" id="yey:Y11_43351"/>
<name>A0A0H3NUC6_YERE1</name>
<dbReference type="PANTHER" id="PTHR44757:SF4">
    <property type="entry name" value="DIGUANYLATE CYCLASE DGCE-RELATED"/>
    <property type="match status" value="1"/>
</dbReference>